<accession>A0A7S4YYV5</accession>
<organism evidence="12">
    <name type="scientific">Bambusiphaga maculata</name>
    <dbReference type="NCBI Taxonomy" id="871415"/>
    <lineage>
        <taxon>Eukaryota</taxon>
        <taxon>Metazoa</taxon>
        <taxon>Ecdysozoa</taxon>
        <taxon>Arthropoda</taxon>
        <taxon>Hexapoda</taxon>
        <taxon>Insecta</taxon>
        <taxon>Pterygota</taxon>
        <taxon>Neoptera</taxon>
        <taxon>Paraneoptera</taxon>
        <taxon>Hemiptera</taxon>
        <taxon>Auchenorrhyncha</taxon>
        <taxon>Fulgoroidea</taxon>
        <taxon>Delphacidae</taxon>
        <taxon>Delphacinae</taxon>
        <taxon>Bambusiphaga</taxon>
    </lineage>
</organism>
<evidence type="ECO:0000256" key="6">
    <source>
        <dbReference type="ARBA" id="ARBA00022989"/>
    </source>
</evidence>
<name>A0A7S4YYV5_9HEMI</name>
<keyword evidence="12" id="KW-0496">Mitochondrion</keyword>
<keyword evidence="7" id="KW-0520">NAD</keyword>
<geneLocation type="mitochondrion" evidence="12"/>
<dbReference type="AlphaFoldDB" id="A0A7S4YYV5"/>
<comment type="catalytic activity">
    <reaction evidence="10">
        <text>a ubiquinone + NADH + 5 H(+)(in) = a ubiquinol + NAD(+) + 4 H(+)(out)</text>
        <dbReference type="Rhea" id="RHEA:29091"/>
        <dbReference type="Rhea" id="RHEA-COMP:9565"/>
        <dbReference type="Rhea" id="RHEA-COMP:9566"/>
        <dbReference type="ChEBI" id="CHEBI:15378"/>
        <dbReference type="ChEBI" id="CHEBI:16389"/>
        <dbReference type="ChEBI" id="CHEBI:17976"/>
        <dbReference type="ChEBI" id="CHEBI:57540"/>
        <dbReference type="ChEBI" id="CHEBI:57945"/>
        <dbReference type="EC" id="7.1.1.2"/>
    </reaction>
</comment>
<evidence type="ECO:0000256" key="1">
    <source>
        <dbReference type="ARBA" id="ARBA00004141"/>
    </source>
</evidence>
<evidence type="ECO:0000256" key="10">
    <source>
        <dbReference type="ARBA" id="ARBA00049551"/>
    </source>
</evidence>
<keyword evidence="4 11" id="KW-0812">Transmembrane</keyword>
<evidence type="ECO:0000256" key="11">
    <source>
        <dbReference type="SAM" id="Phobius"/>
    </source>
</evidence>
<keyword evidence="8 11" id="KW-0472">Membrane</keyword>
<dbReference type="GO" id="GO:0008137">
    <property type="term" value="F:NADH dehydrogenase (ubiquinone) activity"/>
    <property type="evidence" value="ECO:0007669"/>
    <property type="project" value="UniProtKB-EC"/>
</dbReference>
<evidence type="ECO:0000256" key="4">
    <source>
        <dbReference type="ARBA" id="ARBA00022692"/>
    </source>
</evidence>
<evidence type="ECO:0000256" key="7">
    <source>
        <dbReference type="ARBA" id="ARBA00023027"/>
    </source>
</evidence>
<comment type="similarity">
    <text evidence="2">Belongs to the complex I subunit 4L family.</text>
</comment>
<reference evidence="12" key="1">
    <citation type="submission" date="2018-05" db="EMBL/GenBank/DDBJ databases">
        <authorList>
            <person name="Huang Y."/>
            <person name="Qin D."/>
        </authorList>
    </citation>
    <scope>NUCLEOTIDE SEQUENCE</scope>
</reference>
<keyword evidence="6 11" id="KW-1133">Transmembrane helix</keyword>
<dbReference type="Pfam" id="PF00420">
    <property type="entry name" value="Oxidored_q2"/>
    <property type="match status" value="1"/>
</dbReference>
<feature type="transmembrane region" description="Helical" evidence="11">
    <location>
        <begin position="53"/>
        <end position="77"/>
    </location>
</feature>
<dbReference type="Gene3D" id="1.10.287.3510">
    <property type="match status" value="1"/>
</dbReference>
<proteinExistence type="inferred from homology"/>
<evidence type="ECO:0000256" key="2">
    <source>
        <dbReference type="ARBA" id="ARBA00010519"/>
    </source>
</evidence>
<evidence type="ECO:0000313" key="12">
    <source>
        <dbReference type="EMBL" id="QBZ38091.1"/>
    </source>
</evidence>
<evidence type="ECO:0000256" key="9">
    <source>
        <dbReference type="ARBA" id="ARBA00031586"/>
    </source>
</evidence>
<evidence type="ECO:0000256" key="8">
    <source>
        <dbReference type="ARBA" id="ARBA00023136"/>
    </source>
</evidence>
<evidence type="ECO:0000256" key="5">
    <source>
        <dbReference type="ARBA" id="ARBA00022967"/>
    </source>
</evidence>
<keyword evidence="5" id="KW-1278">Translocase</keyword>
<reference evidence="12" key="2">
    <citation type="journal article" date="2020" name="Genomics">
        <title>Contribution to the mitogenome diversity in Delphacinae: Phylogenetic and ecological implications.</title>
        <authorList>
            <person name="Huang Y.-X."/>
            <person name="Ren F.-J."/>
            <person name="Bartlett C.R."/>
            <person name="Wei Y.-S."/>
            <person name="Qin D.-Z."/>
        </authorList>
    </citation>
    <scope>NUCLEOTIDE SEQUENCE</scope>
</reference>
<comment type="subcellular location">
    <subcellularLocation>
        <location evidence="1">Membrane</location>
        <topology evidence="1">Multi-pass membrane protein</topology>
    </subcellularLocation>
</comment>
<sequence>MIYLIFFIFMMNVLSMMMVRKHYLLTLISLELIFLTLFYFIFFYMNNFGFESYFGLVFLILGVCEASLGLSVLVYLVRSVGFDYLNSFSLC</sequence>
<dbReference type="EMBL" id="MH293455">
    <property type="protein sequence ID" value="QBZ38091.1"/>
    <property type="molecule type" value="Genomic_DNA"/>
</dbReference>
<protein>
    <recommendedName>
        <fullName evidence="3">NADH-ubiquinone oxidoreductase chain 4L</fullName>
    </recommendedName>
    <alternativeName>
        <fullName evidence="9">NADH dehydrogenase subunit 4L</fullName>
    </alternativeName>
</protein>
<gene>
    <name evidence="12" type="primary">ND4L</name>
</gene>
<dbReference type="GO" id="GO:0016020">
    <property type="term" value="C:membrane"/>
    <property type="evidence" value="ECO:0007669"/>
    <property type="project" value="UniProtKB-SubCell"/>
</dbReference>
<feature type="transmembrane region" description="Helical" evidence="11">
    <location>
        <begin position="21"/>
        <end position="41"/>
    </location>
</feature>
<dbReference type="InterPro" id="IPR039428">
    <property type="entry name" value="NUOK/Mnh_C1-like"/>
</dbReference>
<evidence type="ECO:0000256" key="3">
    <source>
        <dbReference type="ARBA" id="ARBA00016612"/>
    </source>
</evidence>